<dbReference type="Proteomes" id="UP000015103">
    <property type="component" value="Unassembled WGS sequence"/>
</dbReference>
<dbReference type="InParanoid" id="T1IFK0"/>
<dbReference type="EnsemblMetazoa" id="RPRC015069-RA">
    <property type="protein sequence ID" value="RPRC015069-PA"/>
    <property type="gene ID" value="RPRC015069"/>
</dbReference>
<dbReference type="EMBL" id="ACPB03001638">
    <property type="status" value="NOT_ANNOTATED_CDS"/>
    <property type="molecule type" value="Genomic_DNA"/>
</dbReference>
<evidence type="ECO:0000313" key="1">
    <source>
        <dbReference type="EnsemblMetazoa" id="RPRC015069-PA"/>
    </source>
</evidence>
<name>T1IFK0_RHOPR</name>
<dbReference type="eggNOG" id="ENOG502QV05">
    <property type="taxonomic scope" value="Eukaryota"/>
</dbReference>
<dbReference type="AlphaFoldDB" id="T1IFK0"/>
<accession>T1IFK0</accession>
<dbReference type="GO" id="GO:0005789">
    <property type="term" value="C:endoplasmic reticulum membrane"/>
    <property type="evidence" value="ECO:0007669"/>
    <property type="project" value="TreeGrafter"/>
</dbReference>
<evidence type="ECO:0000313" key="2">
    <source>
        <dbReference type="Proteomes" id="UP000015103"/>
    </source>
</evidence>
<dbReference type="PANTHER" id="PTHR18939:SF4">
    <property type="entry name" value="RIBOSOME-BINDING PROTEIN 1"/>
    <property type="match status" value="1"/>
</dbReference>
<dbReference type="VEuPathDB" id="VectorBase:RPRC015069"/>
<sequence>IASICSFSIYFILRQHNVKEDSFDKAKAIRQQTLIQSRLENTKAQNKKIKRSIKKVKEKKEVMESADVEPFQEQLRKEESKKSLTAKNTDNESCLEHVEEVVTEVTPHSAPPSSVMLASAQHAASIPQAVPNKVAKKKRTHITLNQIRNEKEAVSVSLLISLIQEAEISRSEIQMLIDALLNKQQEPVSEWLKGRQDPMVKVKKQLADTEQALNDEKDVNVGLQSKLKGMRSELVAERSRARMIDEQLTNLNAELANQNHKWRSLADEKQTLANLLQQVQQQLSEEQLKVKQRDDQLVQQRLSEETSHQGVMALQSQVGQLSAELQDKVRIIEVSRIESHLQFCKSRSQCRVSSLLN</sequence>
<dbReference type="PANTHER" id="PTHR18939">
    <property type="entry name" value="RIBOSOME BINDING PROTEIN-1"/>
    <property type="match status" value="1"/>
</dbReference>
<dbReference type="STRING" id="13249.T1IFK0"/>
<organism evidence="1 2">
    <name type="scientific">Rhodnius prolixus</name>
    <name type="common">Triatomid bug</name>
    <dbReference type="NCBI Taxonomy" id="13249"/>
    <lineage>
        <taxon>Eukaryota</taxon>
        <taxon>Metazoa</taxon>
        <taxon>Ecdysozoa</taxon>
        <taxon>Arthropoda</taxon>
        <taxon>Hexapoda</taxon>
        <taxon>Insecta</taxon>
        <taxon>Pterygota</taxon>
        <taxon>Neoptera</taxon>
        <taxon>Paraneoptera</taxon>
        <taxon>Hemiptera</taxon>
        <taxon>Heteroptera</taxon>
        <taxon>Panheteroptera</taxon>
        <taxon>Cimicomorpha</taxon>
        <taxon>Reduviidae</taxon>
        <taxon>Triatominae</taxon>
        <taxon>Rhodnius</taxon>
    </lineage>
</organism>
<protein>
    <submittedName>
        <fullName evidence="1">Uncharacterized protein</fullName>
    </submittedName>
</protein>
<reference evidence="1" key="1">
    <citation type="submission" date="2015-05" db="UniProtKB">
        <authorList>
            <consortium name="EnsemblMetazoa"/>
        </authorList>
    </citation>
    <scope>IDENTIFICATION</scope>
</reference>
<keyword evidence="2" id="KW-1185">Reference proteome</keyword>
<dbReference type="HOGENOM" id="CLU_777511_0_0_1"/>
<proteinExistence type="predicted"/>
<dbReference type="InterPro" id="IPR040248">
    <property type="entry name" value="RRBP1"/>
</dbReference>